<dbReference type="EC" id="3.1.3.16" evidence="2"/>
<feature type="region of interest" description="Disordered" evidence="7">
    <location>
        <begin position="244"/>
        <end position="306"/>
    </location>
</feature>
<evidence type="ECO:0000256" key="5">
    <source>
        <dbReference type="ARBA" id="ARBA00047761"/>
    </source>
</evidence>
<dbReference type="KEGG" id="bbes:BESB_052990"/>
<feature type="compositionally biased region" description="Polar residues" evidence="7">
    <location>
        <begin position="265"/>
        <end position="277"/>
    </location>
</feature>
<feature type="compositionally biased region" description="Basic and acidic residues" evidence="7">
    <location>
        <begin position="450"/>
        <end position="465"/>
    </location>
</feature>
<evidence type="ECO:0000259" key="8">
    <source>
        <dbReference type="PROSITE" id="PS50172"/>
    </source>
</evidence>
<protein>
    <recommendedName>
        <fullName evidence="2">protein-serine/threonine phosphatase</fullName>
        <ecNumber evidence="2">3.1.3.16</ecNumber>
    </recommendedName>
</protein>
<name>A0A2A9MAY9_BESBE</name>
<evidence type="ECO:0000313" key="10">
    <source>
        <dbReference type="EMBL" id="PFH35648.1"/>
    </source>
</evidence>
<comment type="subcellular location">
    <subcellularLocation>
        <location evidence="1">Nucleus</location>
    </subcellularLocation>
</comment>
<dbReference type="PROSITE" id="PS50969">
    <property type="entry name" value="FCP1"/>
    <property type="match status" value="1"/>
</dbReference>
<feature type="region of interest" description="Disordered" evidence="7">
    <location>
        <begin position="123"/>
        <end position="171"/>
    </location>
</feature>
<dbReference type="Gene3D" id="3.40.50.10190">
    <property type="entry name" value="BRCT domain"/>
    <property type="match status" value="1"/>
</dbReference>
<dbReference type="GO" id="GO:0005634">
    <property type="term" value="C:nucleus"/>
    <property type="evidence" value="ECO:0007669"/>
    <property type="project" value="UniProtKB-SubCell"/>
</dbReference>
<dbReference type="PANTHER" id="PTHR23081">
    <property type="entry name" value="RNA POLYMERASE II CTD PHOSPHATASE"/>
    <property type="match status" value="1"/>
</dbReference>
<evidence type="ECO:0000256" key="4">
    <source>
        <dbReference type="ARBA" id="ARBA00023242"/>
    </source>
</evidence>
<gene>
    <name evidence="10" type="ORF">BESB_052990</name>
</gene>
<evidence type="ECO:0000256" key="3">
    <source>
        <dbReference type="ARBA" id="ARBA00022801"/>
    </source>
</evidence>
<dbReference type="PROSITE" id="PS50172">
    <property type="entry name" value="BRCT"/>
    <property type="match status" value="1"/>
</dbReference>
<dbReference type="GeneID" id="40310228"/>
<feature type="compositionally biased region" description="Low complexity" evidence="7">
    <location>
        <begin position="154"/>
        <end position="171"/>
    </location>
</feature>
<dbReference type="SMART" id="SM00577">
    <property type="entry name" value="CPDc"/>
    <property type="match status" value="1"/>
</dbReference>
<evidence type="ECO:0000256" key="6">
    <source>
        <dbReference type="ARBA" id="ARBA00048336"/>
    </source>
</evidence>
<proteinExistence type="predicted"/>
<evidence type="ECO:0000256" key="2">
    <source>
        <dbReference type="ARBA" id="ARBA00013081"/>
    </source>
</evidence>
<feature type="compositionally biased region" description="Pro residues" evidence="7">
    <location>
        <begin position="512"/>
        <end position="525"/>
    </location>
</feature>
<dbReference type="SUPFAM" id="SSF52113">
    <property type="entry name" value="BRCT domain"/>
    <property type="match status" value="1"/>
</dbReference>
<comment type="caution">
    <text evidence="10">The sequence shown here is derived from an EMBL/GenBank/DDBJ whole genome shotgun (WGS) entry which is preliminary data.</text>
</comment>
<dbReference type="Pfam" id="PF03031">
    <property type="entry name" value="NIF"/>
    <property type="match status" value="1"/>
</dbReference>
<evidence type="ECO:0000256" key="1">
    <source>
        <dbReference type="ARBA" id="ARBA00004123"/>
    </source>
</evidence>
<comment type="catalytic activity">
    <reaction evidence="5">
        <text>O-phospho-L-seryl-[protein] + H2O = L-seryl-[protein] + phosphate</text>
        <dbReference type="Rhea" id="RHEA:20629"/>
        <dbReference type="Rhea" id="RHEA-COMP:9863"/>
        <dbReference type="Rhea" id="RHEA-COMP:11604"/>
        <dbReference type="ChEBI" id="CHEBI:15377"/>
        <dbReference type="ChEBI" id="CHEBI:29999"/>
        <dbReference type="ChEBI" id="CHEBI:43474"/>
        <dbReference type="ChEBI" id="CHEBI:83421"/>
        <dbReference type="EC" id="3.1.3.16"/>
    </reaction>
</comment>
<feature type="region of interest" description="Disordered" evidence="7">
    <location>
        <begin position="1"/>
        <end position="75"/>
    </location>
</feature>
<feature type="compositionally biased region" description="Acidic residues" evidence="7">
    <location>
        <begin position="436"/>
        <end position="449"/>
    </location>
</feature>
<feature type="domain" description="BRCT" evidence="8">
    <location>
        <begin position="1023"/>
        <end position="1122"/>
    </location>
</feature>
<feature type="compositionally biased region" description="Basic and acidic residues" evidence="7">
    <location>
        <begin position="35"/>
        <end position="54"/>
    </location>
</feature>
<organism evidence="10 11">
    <name type="scientific">Besnoitia besnoiti</name>
    <name type="common">Apicomplexan protozoan</name>
    <dbReference type="NCBI Taxonomy" id="94643"/>
    <lineage>
        <taxon>Eukaryota</taxon>
        <taxon>Sar</taxon>
        <taxon>Alveolata</taxon>
        <taxon>Apicomplexa</taxon>
        <taxon>Conoidasida</taxon>
        <taxon>Coccidia</taxon>
        <taxon>Eucoccidiorida</taxon>
        <taxon>Eimeriorina</taxon>
        <taxon>Sarcocystidae</taxon>
        <taxon>Besnoitia</taxon>
    </lineage>
</organism>
<dbReference type="Gene3D" id="3.40.50.1000">
    <property type="entry name" value="HAD superfamily/HAD-like"/>
    <property type="match status" value="1"/>
</dbReference>
<keyword evidence="4" id="KW-0539">Nucleus</keyword>
<dbReference type="InterPro" id="IPR036420">
    <property type="entry name" value="BRCT_dom_sf"/>
</dbReference>
<dbReference type="VEuPathDB" id="ToxoDB:BESB_052990"/>
<dbReference type="AlphaFoldDB" id="A0A2A9MAY9"/>
<dbReference type="PANTHER" id="PTHR23081:SF36">
    <property type="entry name" value="RNA POLYMERASE II SUBUNIT A C-TERMINAL DOMAIN PHOSPHATASE"/>
    <property type="match status" value="1"/>
</dbReference>
<accession>A0A2A9MAY9</accession>
<dbReference type="STRING" id="94643.A0A2A9MAY9"/>
<dbReference type="InterPro" id="IPR023214">
    <property type="entry name" value="HAD_sf"/>
</dbReference>
<feature type="domain" description="FCP1 homology" evidence="9">
    <location>
        <begin position="754"/>
        <end position="931"/>
    </location>
</feature>
<dbReference type="InterPro" id="IPR001357">
    <property type="entry name" value="BRCT_dom"/>
</dbReference>
<comment type="catalytic activity">
    <reaction evidence="6">
        <text>O-phospho-L-threonyl-[protein] + H2O = L-threonyl-[protein] + phosphate</text>
        <dbReference type="Rhea" id="RHEA:47004"/>
        <dbReference type="Rhea" id="RHEA-COMP:11060"/>
        <dbReference type="Rhea" id="RHEA-COMP:11605"/>
        <dbReference type="ChEBI" id="CHEBI:15377"/>
        <dbReference type="ChEBI" id="CHEBI:30013"/>
        <dbReference type="ChEBI" id="CHEBI:43474"/>
        <dbReference type="ChEBI" id="CHEBI:61977"/>
        <dbReference type="EC" id="3.1.3.16"/>
    </reaction>
</comment>
<keyword evidence="11" id="KW-1185">Reference proteome</keyword>
<dbReference type="RefSeq" id="XP_029219657.1">
    <property type="nucleotide sequence ID" value="XM_029363734.1"/>
</dbReference>
<dbReference type="OrthoDB" id="10249888at2759"/>
<evidence type="ECO:0000259" key="9">
    <source>
        <dbReference type="PROSITE" id="PS50969"/>
    </source>
</evidence>
<reference evidence="10 11" key="1">
    <citation type="submission" date="2017-09" db="EMBL/GenBank/DDBJ databases">
        <title>Genome sequencing of Besnoitia besnoiti strain Bb-Ger1.</title>
        <authorList>
            <person name="Schares G."/>
            <person name="Venepally P."/>
            <person name="Lorenzi H.A."/>
        </authorList>
    </citation>
    <scope>NUCLEOTIDE SEQUENCE [LARGE SCALE GENOMIC DNA]</scope>
    <source>
        <strain evidence="10 11">Bb-Ger1</strain>
    </source>
</reference>
<dbReference type="InterPro" id="IPR036412">
    <property type="entry name" value="HAD-like_sf"/>
</dbReference>
<feature type="region of interest" description="Disordered" evidence="7">
    <location>
        <begin position="435"/>
        <end position="613"/>
    </location>
</feature>
<dbReference type="Proteomes" id="UP000224006">
    <property type="component" value="Chromosome IV"/>
</dbReference>
<dbReference type="InterPro" id="IPR039189">
    <property type="entry name" value="Fcp1"/>
</dbReference>
<dbReference type="SUPFAM" id="SSF56784">
    <property type="entry name" value="HAD-like"/>
    <property type="match status" value="1"/>
</dbReference>
<feature type="compositionally biased region" description="Polar residues" evidence="7">
    <location>
        <begin position="59"/>
        <end position="68"/>
    </location>
</feature>
<evidence type="ECO:0000313" key="11">
    <source>
        <dbReference type="Proteomes" id="UP000224006"/>
    </source>
</evidence>
<dbReference type="EMBL" id="NWUJ01000004">
    <property type="protein sequence ID" value="PFH35648.1"/>
    <property type="molecule type" value="Genomic_DNA"/>
</dbReference>
<dbReference type="GO" id="GO:0008420">
    <property type="term" value="F:RNA polymerase II CTD heptapeptide repeat phosphatase activity"/>
    <property type="evidence" value="ECO:0007669"/>
    <property type="project" value="InterPro"/>
</dbReference>
<feature type="compositionally biased region" description="Low complexity" evidence="7">
    <location>
        <begin position="526"/>
        <end position="537"/>
    </location>
</feature>
<keyword evidence="3" id="KW-0378">Hydrolase</keyword>
<feature type="compositionally biased region" description="Polar residues" evidence="7">
    <location>
        <begin position="541"/>
        <end position="550"/>
    </location>
</feature>
<sequence>MSWSRDGCAALPGKAPRCSFATSARPLRQAGADSTGRREGEKGGGRPLYDEFEHLTSPCMPTSASTPGKMSAASGHPAVGPVDAVVGYTSQSLLGQPGSIMLARPSGIPVNAPRGNEYQEGIGMLRRRSRSRDPPVGDVSEPNPRASPRRRPAAHGFGATAGSISGTGSPGRWFAKSEGAEGLDRPGAYSFRDVRFAGVPYPLRPHTFTGLTQPPVSAACPPVGHGGDPRQLSRGEAVYQDSTMKNRFSSEERGVAQPRDFTDSAEASRSVRSSQGETVCGGATEKDSGFGGQPGRKRHAAVSVSEGSRGYERRRISLYADQIINYSHGGLCAKRVQAAFMSVARAAGQPFLVVPRRCREQSAWVGVFPNAPPAGEGKATYVLSPDNRASGGAWGAGVGNHLPSARASGLTPWASEGSGVGPVDTDDSVLHMSEVSADETEDEMEDGEVEEAKKDSRFTRPRGDEAASGPPSQSNSSAAADPAARNKDSLPVAPPFGQAPSTQRENGEGITMPPPTWPFGPPGGLPPVSAGAAATGGRDATSLQSSSFGNSAGAVAPRVPSEAPSLLGPPPVGALFKPPTSRGMGPFGHPARSGSVASGEQRPPEAALSSSLSTVAGDASMGNTGSLAVAAQTPVDVQAVGTASAAERSSSMGRARPVDPRLLRQRKQQQVVDVAPTESVHDRPDAAGELALPANFSPDLVQETSLSSGLKEKATTQEVIRYVSSFDGSVLELNNPPVPPVPGTLPPSLQGTCVARGKLPLLLDLDNTLLHAQATAVTGCEVRLQDWLDSYGEPELYRFELPCNRKTYYMKLRPHLRTFLKKLEPFYEMSVYTNATQEYADIVVAILDENRQLFQDRIVARDSGFRGEASENKAVRRLYEGMDKRCIVAFDDRQNIWTDLPLTHVVKAQHYDFFDSHKAELNAYYPPVSNGVGGGATDILGGRQGDDEGVMDPISCCSVSPCQEQLPANSPVDEQESRAAAEGKKPCDWDRHLECMLKLFLHLHLEFFKDPVNANIGAILCNMQQKVLSGVGIFFTGFRKTFSAGAAVADCEERQAELAQRLGAKVFKRYDEEGVTHVVAGKNNTNNMLACKENPKLARVHTLWLYCCEAALARVPESAFDADTLCTYYDNSPPSAPYRDHWVHLAQKKRIAEREPPHPFPPAESLPVREFLSTGPYSDGATLTSPYEEVLFIWRPEKQTVRQLYASDDSRGVSLTMGGSKGVSIVTPTTATHNPPLCGALCGPGPPAGQGSVGSGAHQQLQRLHA</sequence>
<dbReference type="InterPro" id="IPR004274">
    <property type="entry name" value="FCP1_dom"/>
</dbReference>
<evidence type="ECO:0000256" key="7">
    <source>
        <dbReference type="SAM" id="MobiDB-lite"/>
    </source>
</evidence>